<dbReference type="Pfam" id="PF00295">
    <property type="entry name" value="Glyco_hydro_28"/>
    <property type="match status" value="1"/>
</dbReference>
<name>A0A2V1IK88_9BACT</name>
<evidence type="ECO:0000256" key="4">
    <source>
        <dbReference type="RuleBase" id="RU361169"/>
    </source>
</evidence>
<dbReference type="InterPro" id="IPR012334">
    <property type="entry name" value="Pectin_lyas_fold"/>
</dbReference>
<dbReference type="InterPro" id="IPR051801">
    <property type="entry name" value="GH28_Enzymes"/>
</dbReference>
<reference evidence="7" key="1">
    <citation type="submission" date="2018-02" db="EMBL/GenBank/DDBJ databases">
        <authorList>
            <person name="Clavel T."/>
            <person name="Strowig T."/>
        </authorList>
    </citation>
    <scope>NUCLEOTIDE SEQUENCE [LARGE SCALE GENOMIC DNA]</scope>
    <source>
        <strain evidence="7">DSM 103720</strain>
    </source>
</reference>
<protein>
    <submittedName>
        <fullName evidence="6">Glycoside hydrolase family 28 protein</fullName>
    </submittedName>
</protein>
<comment type="caution">
    <text evidence="6">The sequence shown here is derived from an EMBL/GenBank/DDBJ whole genome shotgun (WGS) entry which is preliminary data.</text>
</comment>
<keyword evidence="5" id="KW-0732">Signal</keyword>
<proteinExistence type="inferred from homology"/>
<evidence type="ECO:0000256" key="1">
    <source>
        <dbReference type="ARBA" id="ARBA00008834"/>
    </source>
</evidence>
<dbReference type="EMBL" id="PUEC01000012">
    <property type="protein sequence ID" value="PWB02464.1"/>
    <property type="molecule type" value="Genomic_DNA"/>
</dbReference>
<evidence type="ECO:0000256" key="5">
    <source>
        <dbReference type="SAM" id="SignalP"/>
    </source>
</evidence>
<dbReference type="SMART" id="SM00710">
    <property type="entry name" value="PbH1"/>
    <property type="match status" value="6"/>
</dbReference>
<dbReference type="PROSITE" id="PS00502">
    <property type="entry name" value="POLYGALACTURONASE"/>
    <property type="match status" value="1"/>
</dbReference>
<evidence type="ECO:0000313" key="6">
    <source>
        <dbReference type="EMBL" id="PWB02464.1"/>
    </source>
</evidence>
<evidence type="ECO:0000313" key="7">
    <source>
        <dbReference type="Proteomes" id="UP000244905"/>
    </source>
</evidence>
<dbReference type="SUPFAM" id="SSF51126">
    <property type="entry name" value="Pectin lyase-like"/>
    <property type="match status" value="1"/>
</dbReference>
<dbReference type="InterPro" id="IPR006626">
    <property type="entry name" value="PbH1"/>
</dbReference>
<feature type="signal peptide" evidence="5">
    <location>
        <begin position="1"/>
        <end position="25"/>
    </location>
</feature>
<dbReference type="GO" id="GO:0004650">
    <property type="term" value="F:polygalacturonase activity"/>
    <property type="evidence" value="ECO:0007669"/>
    <property type="project" value="InterPro"/>
</dbReference>
<dbReference type="Gene3D" id="2.160.20.10">
    <property type="entry name" value="Single-stranded right-handed beta-helix, Pectin lyase-like"/>
    <property type="match status" value="1"/>
</dbReference>
<keyword evidence="3 4" id="KW-0326">Glycosidase</keyword>
<accession>A0A2V1IK88</accession>
<dbReference type="Proteomes" id="UP000244905">
    <property type="component" value="Unassembled WGS sequence"/>
</dbReference>
<dbReference type="PANTHER" id="PTHR31339">
    <property type="entry name" value="PECTIN LYASE-RELATED"/>
    <property type="match status" value="1"/>
</dbReference>
<comment type="similarity">
    <text evidence="1 4">Belongs to the glycosyl hydrolase 28 family.</text>
</comment>
<dbReference type="PANTHER" id="PTHR31339:SF9">
    <property type="entry name" value="PLASMIN AND FIBRONECTIN-BINDING PROTEIN A"/>
    <property type="match status" value="1"/>
</dbReference>
<dbReference type="GeneID" id="82525968"/>
<organism evidence="6 7">
    <name type="scientific">Duncaniella muris</name>
    <dbReference type="NCBI Taxonomy" id="2094150"/>
    <lineage>
        <taxon>Bacteria</taxon>
        <taxon>Pseudomonadati</taxon>
        <taxon>Bacteroidota</taxon>
        <taxon>Bacteroidia</taxon>
        <taxon>Bacteroidales</taxon>
        <taxon>Muribaculaceae</taxon>
        <taxon>Duncaniella</taxon>
    </lineage>
</organism>
<dbReference type="RefSeq" id="WP_107032121.1">
    <property type="nucleotide sequence ID" value="NZ_CAOLYA010000009.1"/>
</dbReference>
<keyword evidence="2 4" id="KW-0378">Hydrolase</keyword>
<dbReference type="InterPro" id="IPR011050">
    <property type="entry name" value="Pectin_lyase_fold/virulence"/>
</dbReference>
<keyword evidence="7" id="KW-1185">Reference proteome</keyword>
<evidence type="ECO:0000256" key="2">
    <source>
        <dbReference type="ARBA" id="ARBA00022801"/>
    </source>
</evidence>
<sequence length="500" mass="54730">MKLKSLSAYAVGLFVGLAQMTSATAQTTDYSSYYKNLPINQPQVSAPVIPAYEIKITDFGGVNDGVTLNTEAFAKAMAHLASKGGGRLVVPEGIWYTGPIAFENNVELHLERGALVLFSENLADYPAVASDWEGLTTHRATSPLSARGKHDIAITGDGTFNGNGQKWRPVKRGKMTDNQWKALLKSGCVNAKGDVWFPNERIREVYENKALQAKVHHGDKETVDYAHDFLRPVLLSFIDCKNVLLKDATFENSPAWNLHPLLCENLIVDNINVRNPWYAQNGDGIDIESCNKVLVINSRFDVGDDAICIKSGKDKDGRERGIPCRDVVIEGCTVYHGHGGFVIGSEMSGGCKDIVIRNSVFIGTDVGLRFKSTRGRGGVVENIYVDNIKMTDIAGEALIFDMYYGIKPGAPVPPVTEETPSFRNIYIKDVTCRSAKRAALFNGLPEMPMKNVVITDSRFRADAGFLLNHVDGLTLDNVTVDVAGDKITEGEGVKNVKIKK</sequence>
<evidence type="ECO:0000256" key="3">
    <source>
        <dbReference type="ARBA" id="ARBA00023295"/>
    </source>
</evidence>
<gene>
    <name evidence="6" type="ORF">C5O23_06375</name>
</gene>
<dbReference type="AlphaFoldDB" id="A0A2V1IK88"/>
<dbReference type="InterPro" id="IPR000743">
    <property type="entry name" value="Glyco_hydro_28"/>
</dbReference>
<feature type="chain" id="PRO_5015956284" evidence="5">
    <location>
        <begin position="26"/>
        <end position="500"/>
    </location>
</feature>
<dbReference type="GO" id="GO:0005975">
    <property type="term" value="P:carbohydrate metabolic process"/>
    <property type="evidence" value="ECO:0007669"/>
    <property type="project" value="InterPro"/>
</dbReference>